<dbReference type="Proteomes" id="UP000252015">
    <property type="component" value="Unassembled WGS sequence"/>
</dbReference>
<dbReference type="EMBL" id="UEGW01000002">
    <property type="protein sequence ID" value="SSA20662.1"/>
    <property type="molecule type" value="Genomic_DNA"/>
</dbReference>
<evidence type="ECO:0000313" key="1">
    <source>
        <dbReference type="EMBL" id="SSA20662.1"/>
    </source>
</evidence>
<organism evidence="1 2">
    <name type="scientific">Mycobacterium shimoidei</name>
    <dbReference type="NCBI Taxonomy" id="29313"/>
    <lineage>
        <taxon>Bacteria</taxon>
        <taxon>Bacillati</taxon>
        <taxon>Actinomycetota</taxon>
        <taxon>Actinomycetes</taxon>
        <taxon>Mycobacteriales</taxon>
        <taxon>Mycobacteriaceae</taxon>
        <taxon>Mycobacterium</taxon>
    </lineage>
</organism>
<dbReference type="AlphaFoldDB" id="A0A375Z5P7"/>
<protein>
    <submittedName>
        <fullName evidence="1">Uncharacterized protein</fullName>
    </submittedName>
</protein>
<proteinExistence type="predicted"/>
<reference evidence="1 2" key="1">
    <citation type="submission" date="2018-05" db="EMBL/GenBank/DDBJ databases">
        <authorList>
            <consortium name="IHU Genomes"/>
        </authorList>
    </citation>
    <scope>NUCLEOTIDE SEQUENCE [LARGE SCALE GENOMIC DNA]</scope>
    <source>
        <strain evidence="1 2">P7336</strain>
    </source>
</reference>
<sequence>MILVLILAQTLKGRSKVTKITGDTSRSTDLLHAP</sequence>
<accession>A0A375Z5P7</accession>
<name>A0A375Z5P7_MYCSH</name>
<evidence type="ECO:0000313" key="2">
    <source>
        <dbReference type="Proteomes" id="UP000252015"/>
    </source>
</evidence>
<gene>
    <name evidence="1" type="ORF">MSP7336_04694</name>
</gene>
<keyword evidence="2" id="KW-1185">Reference proteome</keyword>